<organism evidence="1 2">
    <name type="scientific">Halobacillus alkaliphilus</name>
    <dbReference type="NCBI Taxonomy" id="396056"/>
    <lineage>
        <taxon>Bacteria</taxon>
        <taxon>Bacillati</taxon>
        <taxon>Bacillota</taxon>
        <taxon>Bacilli</taxon>
        <taxon>Bacillales</taxon>
        <taxon>Bacillaceae</taxon>
        <taxon>Halobacillus</taxon>
    </lineage>
</organism>
<evidence type="ECO:0000313" key="2">
    <source>
        <dbReference type="Proteomes" id="UP000198897"/>
    </source>
</evidence>
<dbReference type="EMBL" id="FOOG01000021">
    <property type="protein sequence ID" value="SFG07010.1"/>
    <property type="molecule type" value="Genomic_DNA"/>
</dbReference>
<sequence length="52" mass="6147">MENLGTWTPFQECYMGAASKNNHLLENADHRFIHELGDQFFALLPKHYLKRL</sequence>
<keyword evidence="2" id="KW-1185">Reference proteome</keyword>
<proteinExistence type="predicted"/>
<name>A0A1I2NVI9_9BACI</name>
<reference evidence="2" key="1">
    <citation type="submission" date="2016-10" db="EMBL/GenBank/DDBJ databases">
        <authorList>
            <person name="Varghese N."/>
            <person name="Submissions S."/>
        </authorList>
    </citation>
    <scope>NUCLEOTIDE SEQUENCE [LARGE SCALE GENOMIC DNA]</scope>
    <source>
        <strain evidence="2">FP5</strain>
    </source>
</reference>
<evidence type="ECO:0000313" key="1">
    <source>
        <dbReference type="EMBL" id="SFG07010.1"/>
    </source>
</evidence>
<dbReference type="AlphaFoldDB" id="A0A1I2NVI9"/>
<protein>
    <submittedName>
        <fullName evidence="1">Uncharacterized protein</fullName>
    </submittedName>
</protein>
<gene>
    <name evidence="1" type="ORF">SAMN05216353_12170</name>
</gene>
<dbReference type="Proteomes" id="UP000198897">
    <property type="component" value="Unassembled WGS sequence"/>
</dbReference>
<accession>A0A1I2NVI9</accession>